<dbReference type="Proteomes" id="UP000494363">
    <property type="component" value="Unassembled WGS sequence"/>
</dbReference>
<accession>A0A6J5FAC9</accession>
<sequence length="91" mass="9942">MGLQIGLQERDDHIGHLFKRAWARQRFPSSSVTTKGGALAIAAKLGEARHYSGLLIVQTFDQQVASVSLRDDPRVTGQAGKFDAGIRPRNV</sequence>
<gene>
    <name evidence="1" type="ORF">LMG29542_08675</name>
</gene>
<dbReference type="AlphaFoldDB" id="A0A6J5FAC9"/>
<evidence type="ECO:0000313" key="2">
    <source>
        <dbReference type="Proteomes" id="UP000494363"/>
    </source>
</evidence>
<organism evidence="1 2">
    <name type="scientific">Paraburkholderia humisilvae</name>
    <dbReference type="NCBI Taxonomy" id="627669"/>
    <lineage>
        <taxon>Bacteria</taxon>
        <taxon>Pseudomonadati</taxon>
        <taxon>Pseudomonadota</taxon>
        <taxon>Betaproteobacteria</taxon>
        <taxon>Burkholderiales</taxon>
        <taxon>Burkholderiaceae</taxon>
        <taxon>Paraburkholderia</taxon>
    </lineage>
</organism>
<keyword evidence="2" id="KW-1185">Reference proteome</keyword>
<protein>
    <submittedName>
        <fullName evidence="1">Uncharacterized protein</fullName>
    </submittedName>
</protein>
<name>A0A6J5FAC9_9BURK</name>
<reference evidence="1 2" key="1">
    <citation type="submission" date="2020-04" db="EMBL/GenBank/DDBJ databases">
        <authorList>
            <person name="De Canck E."/>
        </authorList>
    </citation>
    <scope>NUCLEOTIDE SEQUENCE [LARGE SCALE GENOMIC DNA]</scope>
    <source>
        <strain evidence="1 2">LMG 29542</strain>
    </source>
</reference>
<evidence type="ECO:0000313" key="1">
    <source>
        <dbReference type="EMBL" id="CAB3775293.1"/>
    </source>
</evidence>
<dbReference type="EMBL" id="CADIKH010000380">
    <property type="protein sequence ID" value="CAB3775293.1"/>
    <property type="molecule type" value="Genomic_DNA"/>
</dbReference>
<proteinExistence type="predicted"/>